<evidence type="ECO:0000313" key="4">
    <source>
        <dbReference type="EnsemblPlants" id="AES68942"/>
    </source>
</evidence>
<dbReference type="STRING" id="3880.G7IW53"/>
<reference evidence="4" key="3">
    <citation type="submission" date="2015-04" db="UniProtKB">
        <authorList>
            <consortium name="EnsemblPlants"/>
        </authorList>
    </citation>
    <scope>IDENTIFICATION</scope>
    <source>
        <strain evidence="4">cv. Jemalong A17</strain>
    </source>
</reference>
<dbReference type="eggNOG" id="ENOG502QSFD">
    <property type="taxonomic scope" value="Eukaryota"/>
</dbReference>
<evidence type="ECO:0000313" key="5">
    <source>
        <dbReference type="Proteomes" id="UP000002051"/>
    </source>
</evidence>
<feature type="domain" description="Nucleolus and neural progenitor protein-like N-terminal" evidence="2">
    <location>
        <begin position="51"/>
        <end position="217"/>
    </location>
</feature>
<dbReference type="InterPro" id="IPR027951">
    <property type="entry name" value="Nepro_N"/>
</dbReference>
<accession>G7IW53</accession>
<feature type="compositionally biased region" description="Basic and acidic residues" evidence="1">
    <location>
        <begin position="361"/>
        <end position="371"/>
    </location>
</feature>
<dbReference type="PANTHER" id="PTHR34786">
    <property type="entry name" value="OS09G0504900 PROTEIN"/>
    <property type="match status" value="1"/>
</dbReference>
<evidence type="ECO:0000313" key="3">
    <source>
        <dbReference type="EMBL" id="AES68942.2"/>
    </source>
</evidence>
<evidence type="ECO:0000259" key="2">
    <source>
        <dbReference type="Pfam" id="PF14780"/>
    </source>
</evidence>
<feature type="region of interest" description="Disordered" evidence="1">
    <location>
        <begin position="269"/>
        <end position="288"/>
    </location>
</feature>
<proteinExistence type="predicted"/>
<gene>
    <name evidence="3" type="ordered locus">MTR_3g019330</name>
</gene>
<dbReference type="PANTHER" id="PTHR34786:SF1">
    <property type="entry name" value="OS09G0504900 PROTEIN"/>
    <property type="match status" value="1"/>
</dbReference>
<accession>A0A0C3VC48</accession>
<dbReference type="HOGENOM" id="CLU_042346_1_0_1"/>
<reference evidence="3 5" key="2">
    <citation type="journal article" date="2014" name="BMC Genomics">
        <title>An improved genome release (version Mt4.0) for the model legume Medicago truncatula.</title>
        <authorList>
            <person name="Tang H."/>
            <person name="Krishnakumar V."/>
            <person name="Bidwell S."/>
            <person name="Rosen B."/>
            <person name="Chan A."/>
            <person name="Zhou S."/>
            <person name="Gentzbittel L."/>
            <person name="Childs K.L."/>
            <person name="Yandell M."/>
            <person name="Gundlach H."/>
            <person name="Mayer K.F."/>
            <person name="Schwartz D.C."/>
            <person name="Town C.D."/>
        </authorList>
    </citation>
    <scope>GENOME REANNOTATION</scope>
    <source>
        <strain evidence="4 5">cv. Jemalong A17</strain>
    </source>
</reference>
<reference evidence="3 5" key="1">
    <citation type="journal article" date="2011" name="Nature">
        <title>The Medicago genome provides insight into the evolution of rhizobial symbioses.</title>
        <authorList>
            <person name="Young N.D."/>
            <person name="Debelle F."/>
            <person name="Oldroyd G.E."/>
            <person name="Geurts R."/>
            <person name="Cannon S.B."/>
            <person name="Udvardi M.K."/>
            <person name="Benedito V.A."/>
            <person name="Mayer K.F."/>
            <person name="Gouzy J."/>
            <person name="Schoof H."/>
            <person name="Van de Peer Y."/>
            <person name="Proost S."/>
            <person name="Cook D.R."/>
            <person name="Meyers B.C."/>
            <person name="Spannagl M."/>
            <person name="Cheung F."/>
            <person name="De Mita S."/>
            <person name="Krishnakumar V."/>
            <person name="Gundlach H."/>
            <person name="Zhou S."/>
            <person name="Mudge J."/>
            <person name="Bharti A.K."/>
            <person name="Murray J.D."/>
            <person name="Naoumkina M.A."/>
            <person name="Rosen B."/>
            <person name="Silverstein K.A."/>
            <person name="Tang H."/>
            <person name="Rombauts S."/>
            <person name="Zhao P.X."/>
            <person name="Zhou P."/>
            <person name="Barbe V."/>
            <person name="Bardou P."/>
            <person name="Bechner M."/>
            <person name="Bellec A."/>
            <person name="Berger A."/>
            <person name="Berges H."/>
            <person name="Bidwell S."/>
            <person name="Bisseling T."/>
            <person name="Choisne N."/>
            <person name="Couloux A."/>
            <person name="Denny R."/>
            <person name="Deshpande S."/>
            <person name="Dai X."/>
            <person name="Doyle J.J."/>
            <person name="Dudez A.M."/>
            <person name="Farmer A.D."/>
            <person name="Fouteau S."/>
            <person name="Franken C."/>
            <person name="Gibelin C."/>
            <person name="Gish J."/>
            <person name="Goldstein S."/>
            <person name="Gonzalez A.J."/>
            <person name="Green P.J."/>
            <person name="Hallab A."/>
            <person name="Hartog M."/>
            <person name="Hua A."/>
            <person name="Humphray S.J."/>
            <person name="Jeong D.H."/>
            <person name="Jing Y."/>
            <person name="Jocker A."/>
            <person name="Kenton S.M."/>
            <person name="Kim D.J."/>
            <person name="Klee K."/>
            <person name="Lai H."/>
            <person name="Lang C."/>
            <person name="Lin S."/>
            <person name="Macmil S.L."/>
            <person name="Magdelenat G."/>
            <person name="Matthews L."/>
            <person name="McCorrison J."/>
            <person name="Monaghan E.L."/>
            <person name="Mun J.H."/>
            <person name="Najar F.Z."/>
            <person name="Nicholson C."/>
            <person name="Noirot C."/>
            <person name="O'Bleness M."/>
            <person name="Paule C.R."/>
            <person name="Poulain J."/>
            <person name="Prion F."/>
            <person name="Qin B."/>
            <person name="Qu C."/>
            <person name="Retzel E.F."/>
            <person name="Riddle C."/>
            <person name="Sallet E."/>
            <person name="Samain S."/>
            <person name="Samson N."/>
            <person name="Sanders I."/>
            <person name="Saurat O."/>
            <person name="Scarpelli C."/>
            <person name="Schiex T."/>
            <person name="Segurens B."/>
            <person name="Severin A.J."/>
            <person name="Sherrier D.J."/>
            <person name="Shi R."/>
            <person name="Sims S."/>
            <person name="Singer S.R."/>
            <person name="Sinharoy S."/>
            <person name="Sterck L."/>
            <person name="Viollet A."/>
            <person name="Wang B.B."/>
            <person name="Wang K."/>
            <person name="Wang M."/>
            <person name="Wang X."/>
            <person name="Warfsmann J."/>
            <person name="Weissenbach J."/>
            <person name="White D.D."/>
            <person name="White J.D."/>
            <person name="Wiley G.B."/>
            <person name="Wincker P."/>
            <person name="Xing Y."/>
            <person name="Yang L."/>
            <person name="Yao Z."/>
            <person name="Ying F."/>
            <person name="Zhai J."/>
            <person name="Zhou L."/>
            <person name="Zuber A."/>
            <person name="Denarie J."/>
            <person name="Dixon R.A."/>
            <person name="May G.D."/>
            <person name="Schwartz D.C."/>
            <person name="Rogers J."/>
            <person name="Quetier F."/>
            <person name="Town C.D."/>
            <person name="Roe B.A."/>
        </authorList>
    </citation>
    <scope>NUCLEOTIDE SEQUENCE [LARGE SCALE GENOMIC DNA]</scope>
    <source>
        <strain evidence="3">A17</strain>
        <strain evidence="4 5">cv. Jemalong A17</strain>
    </source>
</reference>
<dbReference type="Pfam" id="PF14780">
    <property type="entry name" value="NEPRO_N"/>
    <property type="match status" value="1"/>
</dbReference>
<feature type="region of interest" description="Disordered" evidence="1">
    <location>
        <begin position="301"/>
        <end position="329"/>
    </location>
</feature>
<name>G7IW53_MEDTR</name>
<protein>
    <recommendedName>
        <fullName evidence="2">Nucleolus and neural progenitor protein-like N-terminal domain-containing protein</fullName>
    </recommendedName>
</protein>
<feature type="region of interest" description="Disordered" evidence="1">
    <location>
        <begin position="349"/>
        <end position="382"/>
    </location>
</feature>
<dbReference type="EnsemblPlants" id="AES68942">
    <property type="protein sequence ID" value="AES68942"/>
    <property type="gene ID" value="MTR_3g019330"/>
</dbReference>
<dbReference type="AlphaFoldDB" id="G7IW53"/>
<dbReference type="Proteomes" id="UP000002051">
    <property type="component" value="Chromosome 3"/>
</dbReference>
<sequence>MEDERSIYILVFAHRTSYFCRRNQKLSGKRRLAGGVGPSSPDNSLPLDLNCKDSMGTEFETIEGRITSMLSQLQCECGILERLVYKNKNQHRRCSYFQHLMKVRRDLRLLQLTNLEELVRSCFSVIKEDRPKQKIHLLESLKRRKCNDEKRNFLDRLLGSARLLEEMVEPMLKAATEISVLFARSFFMGLSVTIMALLARLRVLVQQILLDIVDLFNMVSSLSKKKQSIKITHEGIEVFREFYPASDDVEYVTLECVWKSDKFILHERKHKKENESQGEDSGGNLSVQASGVNYDTIESILGDDQRDSETGEADAAAKEDPPRVKDTNTDLLTIPSQLDDFMETVFGSEEGGENLSTTKASFRESSPEGDLHALSQSSTSSKLHSGSKKVAFLSIKNPTLVPQSVQSSISVLTSNAKPKSFHFMGNESDQTKDEKEDSLASILTNVKAKDSLF</sequence>
<feature type="compositionally biased region" description="Basic and acidic residues" evidence="1">
    <location>
        <begin position="303"/>
        <end position="328"/>
    </location>
</feature>
<keyword evidence="5" id="KW-1185">Reference proteome</keyword>
<evidence type="ECO:0000256" key="1">
    <source>
        <dbReference type="SAM" id="MobiDB-lite"/>
    </source>
</evidence>
<organism evidence="3 5">
    <name type="scientific">Medicago truncatula</name>
    <name type="common">Barrel medic</name>
    <name type="synonym">Medicago tribuloides</name>
    <dbReference type="NCBI Taxonomy" id="3880"/>
    <lineage>
        <taxon>Eukaryota</taxon>
        <taxon>Viridiplantae</taxon>
        <taxon>Streptophyta</taxon>
        <taxon>Embryophyta</taxon>
        <taxon>Tracheophyta</taxon>
        <taxon>Spermatophyta</taxon>
        <taxon>Magnoliopsida</taxon>
        <taxon>eudicotyledons</taxon>
        <taxon>Gunneridae</taxon>
        <taxon>Pentapetalae</taxon>
        <taxon>rosids</taxon>
        <taxon>fabids</taxon>
        <taxon>Fabales</taxon>
        <taxon>Fabaceae</taxon>
        <taxon>Papilionoideae</taxon>
        <taxon>50 kb inversion clade</taxon>
        <taxon>NPAAA clade</taxon>
        <taxon>Hologalegina</taxon>
        <taxon>IRL clade</taxon>
        <taxon>Trifolieae</taxon>
        <taxon>Medicago</taxon>
    </lineage>
</organism>
<dbReference type="PaxDb" id="3880-AES68942"/>
<dbReference type="EMBL" id="CM001219">
    <property type="protein sequence ID" value="AES68942.2"/>
    <property type="molecule type" value="Genomic_DNA"/>
</dbReference>